<organism evidence="1 2">
    <name type="scientific">Candidatus Amesbacteria bacterium GW2011_GWA1_47_20</name>
    <dbReference type="NCBI Taxonomy" id="1618354"/>
    <lineage>
        <taxon>Bacteria</taxon>
        <taxon>Candidatus Amesiibacteriota</taxon>
    </lineage>
</organism>
<gene>
    <name evidence="1" type="ORF">UX92_C0017G0004</name>
</gene>
<comment type="caution">
    <text evidence="1">The sequence shown here is derived from an EMBL/GenBank/DDBJ whole genome shotgun (WGS) entry which is preliminary data.</text>
</comment>
<dbReference type="InterPro" id="IPR036514">
    <property type="entry name" value="SGNH_hydro_sf"/>
</dbReference>
<proteinExistence type="predicted"/>
<name>A0A0G1SHH8_9BACT</name>
<dbReference type="Proteomes" id="UP000034565">
    <property type="component" value="Unassembled WGS sequence"/>
</dbReference>
<dbReference type="EMBL" id="LCOA01000017">
    <property type="protein sequence ID" value="KKU68897.1"/>
    <property type="molecule type" value="Genomic_DNA"/>
</dbReference>
<reference evidence="1 2" key="1">
    <citation type="journal article" date="2015" name="Nature">
        <title>rRNA introns, odd ribosomes, and small enigmatic genomes across a large radiation of phyla.</title>
        <authorList>
            <person name="Brown C.T."/>
            <person name="Hug L.A."/>
            <person name="Thomas B.C."/>
            <person name="Sharon I."/>
            <person name="Castelle C.J."/>
            <person name="Singh A."/>
            <person name="Wilkins M.J."/>
            <person name="Williams K.H."/>
            <person name="Banfield J.F."/>
        </authorList>
    </citation>
    <scope>NUCLEOTIDE SEQUENCE [LARGE SCALE GENOMIC DNA]</scope>
</reference>
<evidence type="ECO:0000313" key="2">
    <source>
        <dbReference type="Proteomes" id="UP000034565"/>
    </source>
</evidence>
<sequence>MSKKVVLLGDSLIDTYDFMGSGFPELRHELTKLSPSLDIELKNHGVGTTNVVLGLQRVTQPYDYAARGRKLPAVIDEHADLVVLESFAYNHLTDSVDDLERYLDCHRQIIKILQTKTSTKILLYATIAPNRNRYASGVINLNWPEERRAQEYELIMKYFKTFLKFANKSSLPFLDVFSKSLTPEGTGNLAYESNVDYVHLSFEGRVFISQYLAPKIIELLS</sequence>
<accession>A0A0G1SHH8</accession>
<dbReference type="AlphaFoldDB" id="A0A0G1SHH8"/>
<evidence type="ECO:0000313" key="1">
    <source>
        <dbReference type="EMBL" id="KKU68897.1"/>
    </source>
</evidence>
<dbReference type="SUPFAM" id="SSF52266">
    <property type="entry name" value="SGNH hydrolase"/>
    <property type="match status" value="1"/>
</dbReference>
<protein>
    <recommendedName>
        <fullName evidence="3">SGNH hydrolase-type esterase domain-containing protein</fullName>
    </recommendedName>
</protein>
<dbReference type="Gene3D" id="3.40.50.1110">
    <property type="entry name" value="SGNH hydrolase"/>
    <property type="match status" value="1"/>
</dbReference>
<evidence type="ECO:0008006" key="3">
    <source>
        <dbReference type="Google" id="ProtNLM"/>
    </source>
</evidence>